<dbReference type="Gene3D" id="1.20.1250.20">
    <property type="entry name" value="MFS general substrate transporter like domains"/>
    <property type="match status" value="1"/>
</dbReference>
<feature type="transmembrane region" description="Helical" evidence="1">
    <location>
        <begin position="201"/>
        <end position="221"/>
    </location>
</feature>
<feature type="transmembrane region" description="Helical" evidence="1">
    <location>
        <begin position="291"/>
        <end position="312"/>
    </location>
</feature>
<feature type="transmembrane region" description="Helical" evidence="1">
    <location>
        <begin position="596"/>
        <end position="616"/>
    </location>
</feature>
<feature type="transmembrane region" description="Helical" evidence="1">
    <location>
        <begin position="698"/>
        <end position="724"/>
    </location>
</feature>
<feature type="transmembrane region" description="Helical" evidence="1">
    <location>
        <begin position="483"/>
        <end position="503"/>
    </location>
</feature>
<accession>A0A7S3K0V1</accession>
<feature type="transmembrane region" description="Helical" evidence="1">
    <location>
        <begin position="538"/>
        <end position="557"/>
    </location>
</feature>
<dbReference type="SUPFAM" id="SSF103473">
    <property type="entry name" value="MFS general substrate transporter"/>
    <property type="match status" value="1"/>
</dbReference>
<keyword evidence="1" id="KW-1133">Transmembrane helix</keyword>
<keyword evidence="1" id="KW-0472">Membrane</keyword>
<feature type="transmembrane region" description="Helical" evidence="1">
    <location>
        <begin position="332"/>
        <end position="351"/>
    </location>
</feature>
<keyword evidence="1" id="KW-0812">Transmembrane</keyword>
<protein>
    <submittedName>
        <fullName evidence="2">Uncharacterized protein</fullName>
    </submittedName>
</protein>
<evidence type="ECO:0000256" key="1">
    <source>
        <dbReference type="SAM" id="Phobius"/>
    </source>
</evidence>
<feature type="transmembrane region" description="Helical" evidence="1">
    <location>
        <begin position="744"/>
        <end position="762"/>
    </location>
</feature>
<reference evidence="2" key="1">
    <citation type="submission" date="2021-01" db="EMBL/GenBank/DDBJ databases">
        <authorList>
            <person name="Corre E."/>
            <person name="Pelletier E."/>
            <person name="Niang G."/>
            <person name="Scheremetjew M."/>
            <person name="Finn R."/>
            <person name="Kale V."/>
            <person name="Holt S."/>
            <person name="Cochrane G."/>
            <person name="Meng A."/>
            <person name="Brown T."/>
            <person name="Cohen L."/>
        </authorList>
    </citation>
    <scope>NUCLEOTIDE SEQUENCE</scope>
    <source>
        <strain evidence="2">CCMP1510</strain>
    </source>
</reference>
<feature type="transmembrane region" description="Helical" evidence="1">
    <location>
        <begin position="59"/>
        <end position="82"/>
    </location>
</feature>
<sequence length="863" mass="97396">MSLSVSLSDPNTGLLGGVCDLANFFGIMISAPVIIAAFLYVLVAKIAMNKWIPFWQSPAALSASAAVWITASITAITIIHYFSVERFERRLADIHSSRSNDKEDGKTYEQNRVNALAQVYELFSASNFKLGIFWSVCALTGVVAKVTDNFCILYLVDGLGASVPQYIAEFALEGIVGCLISLPWCPLLPKVEAALSRPGALIVAVAAALVRVSIIVIFPTINGVIFSGIPYGLSWVFSYSLLSQIATELAPCPQLAATSVAVAFAFFYGVGGICGTLGNLFVQLYLGWQTVFILLTYIGVIATFLSIIFIFVLHWEEYAENFYHLFHFSNNAILHLSGISIVTAGVTGFVLAKSYLVDSRLRFITIILTHLGSLCVALPTAWHVYQQYIGTVVANELDNELDNETISLVIKKSASTYDSRWDRIKFVLTQVVALNHMIDPLMDEQRAPALIYRNFTEFWLMQSYSFISGYLSVPVANDRRIRAIWIPLFTAYLFPQVYYLILIKSIAPICSPSTKQTMAYDVFIAFTKHRWDDIPGQFFYPYYQLWYMAVLPFWRLLAPVWMRLRAPLTLAVASSVIFIGYNKRGYPLLQENQFETFLSFQYVWAFWPCYVAGIVFHRYSDHRQMLDFLLQKKVKCAAMVILSILIIFNIMNIVRFSNCDSWRIHCKLNPNQQTYFQYFSIIGAESFYDFYGSSNKFVYYFLAYYSYLSNYLTHFITVIAVFSLLGDLDFGPFLDVVQMGKNSVVNYICHVNLIILMIFSGYYDNTTSVRFALFFFIAPVQSLFWMLPTVAHVMRNVLLAPFWFPFIMIPPAPSTSTRSTHLNTQHDDQRSSKPDVSVVSAEIGLGSTTPLLNLGAEQGYDGC</sequence>
<dbReference type="AlphaFoldDB" id="A0A7S3K0V1"/>
<evidence type="ECO:0000313" key="2">
    <source>
        <dbReference type="EMBL" id="CAE0371451.1"/>
    </source>
</evidence>
<feature type="transmembrane region" description="Helical" evidence="1">
    <location>
        <begin position="363"/>
        <end position="385"/>
    </location>
</feature>
<dbReference type="EMBL" id="HBIJ01018574">
    <property type="protein sequence ID" value="CAE0371451.1"/>
    <property type="molecule type" value="Transcribed_RNA"/>
</dbReference>
<feature type="transmembrane region" description="Helical" evidence="1">
    <location>
        <begin position="769"/>
        <end position="787"/>
    </location>
</feature>
<feature type="transmembrane region" description="Helical" evidence="1">
    <location>
        <begin position="564"/>
        <end position="581"/>
    </location>
</feature>
<feature type="transmembrane region" description="Helical" evidence="1">
    <location>
        <begin position="636"/>
        <end position="654"/>
    </location>
</feature>
<dbReference type="InterPro" id="IPR036259">
    <property type="entry name" value="MFS_trans_sf"/>
</dbReference>
<gene>
    <name evidence="2" type="ORF">ALAG00032_LOCUS12233</name>
</gene>
<proteinExistence type="predicted"/>
<organism evidence="2">
    <name type="scientific">Aureoumbra lagunensis</name>
    <dbReference type="NCBI Taxonomy" id="44058"/>
    <lineage>
        <taxon>Eukaryota</taxon>
        <taxon>Sar</taxon>
        <taxon>Stramenopiles</taxon>
        <taxon>Ochrophyta</taxon>
        <taxon>Pelagophyceae</taxon>
        <taxon>Pelagomonadales</taxon>
        <taxon>Aureoumbra</taxon>
    </lineage>
</organism>
<name>A0A7S3K0V1_9STRA</name>
<feature type="transmembrane region" description="Helical" evidence="1">
    <location>
        <begin position="458"/>
        <end position="476"/>
    </location>
</feature>
<feature type="transmembrane region" description="Helical" evidence="1">
    <location>
        <begin position="167"/>
        <end position="189"/>
    </location>
</feature>
<feature type="transmembrane region" description="Helical" evidence="1">
    <location>
        <begin position="674"/>
        <end position="691"/>
    </location>
</feature>
<feature type="transmembrane region" description="Helical" evidence="1">
    <location>
        <begin position="228"/>
        <end position="247"/>
    </location>
</feature>
<feature type="transmembrane region" description="Helical" evidence="1">
    <location>
        <begin position="259"/>
        <end position="282"/>
    </location>
</feature>
<feature type="transmembrane region" description="Helical" evidence="1">
    <location>
        <begin position="132"/>
        <end position="155"/>
    </location>
</feature>
<feature type="transmembrane region" description="Helical" evidence="1">
    <location>
        <begin position="24"/>
        <end position="47"/>
    </location>
</feature>